<comment type="caution">
    <text evidence="1">The sequence shown here is derived from an EMBL/GenBank/DDBJ whole genome shotgun (WGS) entry which is preliminary data.</text>
</comment>
<dbReference type="Proteomes" id="UP000821837">
    <property type="component" value="Unassembled WGS sequence"/>
</dbReference>
<evidence type="ECO:0000313" key="2">
    <source>
        <dbReference type="Proteomes" id="UP000821837"/>
    </source>
</evidence>
<reference evidence="1" key="1">
    <citation type="journal article" date="2020" name="Cell">
        <title>Large-Scale Comparative Analyses of Tick Genomes Elucidate Their Genetic Diversity and Vector Capacities.</title>
        <authorList>
            <consortium name="Tick Genome and Microbiome Consortium (TIGMIC)"/>
            <person name="Jia N."/>
            <person name="Wang J."/>
            <person name="Shi W."/>
            <person name="Du L."/>
            <person name="Sun Y."/>
            <person name="Zhan W."/>
            <person name="Jiang J.F."/>
            <person name="Wang Q."/>
            <person name="Zhang B."/>
            <person name="Ji P."/>
            <person name="Bell-Sakyi L."/>
            <person name="Cui X.M."/>
            <person name="Yuan T.T."/>
            <person name="Jiang B.G."/>
            <person name="Yang W.F."/>
            <person name="Lam T.T."/>
            <person name="Chang Q.C."/>
            <person name="Ding S.J."/>
            <person name="Wang X.J."/>
            <person name="Zhu J.G."/>
            <person name="Ruan X.D."/>
            <person name="Zhao L."/>
            <person name="Wei J.T."/>
            <person name="Ye R.Z."/>
            <person name="Que T.C."/>
            <person name="Du C.H."/>
            <person name="Zhou Y.H."/>
            <person name="Cheng J.X."/>
            <person name="Dai P.F."/>
            <person name="Guo W.B."/>
            <person name="Han X.H."/>
            <person name="Huang E.J."/>
            <person name="Li L.F."/>
            <person name="Wei W."/>
            <person name="Gao Y.C."/>
            <person name="Liu J.Z."/>
            <person name="Shao H.Z."/>
            <person name="Wang X."/>
            <person name="Wang C.C."/>
            <person name="Yang T.C."/>
            <person name="Huo Q.B."/>
            <person name="Li W."/>
            <person name="Chen H.Y."/>
            <person name="Chen S.E."/>
            <person name="Zhou L.G."/>
            <person name="Ni X.B."/>
            <person name="Tian J.H."/>
            <person name="Sheng Y."/>
            <person name="Liu T."/>
            <person name="Pan Y.S."/>
            <person name="Xia L.Y."/>
            <person name="Li J."/>
            <person name="Zhao F."/>
            <person name="Cao W.C."/>
        </authorList>
    </citation>
    <scope>NUCLEOTIDE SEQUENCE</scope>
    <source>
        <strain evidence="1">Rsan-2018</strain>
    </source>
</reference>
<keyword evidence="2" id="KW-1185">Reference proteome</keyword>
<gene>
    <name evidence="1" type="ORF">HPB52_009503</name>
</gene>
<dbReference type="PANTHER" id="PTHR16206:SF4">
    <property type="entry name" value="PROTEIN LET-99"/>
    <property type="match status" value="1"/>
</dbReference>
<name>A0A9D4PB52_RHISA</name>
<evidence type="ECO:0008006" key="3">
    <source>
        <dbReference type="Google" id="ProtNLM"/>
    </source>
</evidence>
<dbReference type="VEuPathDB" id="VectorBase:RSAN_044440"/>
<dbReference type="AlphaFoldDB" id="A0A9D4PB52"/>
<organism evidence="1 2">
    <name type="scientific">Rhipicephalus sanguineus</name>
    <name type="common">Brown dog tick</name>
    <name type="synonym">Ixodes sanguineus</name>
    <dbReference type="NCBI Taxonomy" id="34632"/>
    <lineage>
        <taxon>Eukaryota</taxon>
        <taxon>Metazoa</taxon>
        <taxon>Ecdysozoa</taxon>
        <taxon>Arthropoda</taxon>
        <taxon>Chelicerata</taxon>
        <taxon>Arachnida</taxon>
        <taxon>Acari</taxon>
        <taxon>Parasitiformes</taxon>
        <taxon>Ixodida</taxon>
        <taxon>Ixodoidea</taxon>
        <taxon>Ixodidae</taxon>
        <taxon>Rhipicephalinae</taxon>
        <taxon>Rhipicephalus</taxon>
        <taxon>Rhipicephalus</taxon>
    </lineage>
</organism>
<evidence type="ECO:0000313" key="1">
    <source>
        <dbReference type="EMBL" id="KAH7935514.1"/>
    </source>
</evidence>
<sequence length="145" mass="16973">MSTDGSCLEATPDAAQELLAFLVKHCDRIFAPPRELHLEVEARLTILRRERGNKVTTYCQQVTREQFEAQKRTLSEQALMDLFDDILRDPRISDKERNTRMKQFRQNYPDIYNKKTCDETVVPVTFKRNSRSRATVIGLLRSLRL</sequence>
<dbReference type="PANTHER" id="PTHR16206">
    <property type="entry name" value="DEP DOMAIN-CONTAINING"/>
    <property type="match status" value="1"/>
</dbReference>
<protein>
    <recommendedName>
        <fullName evidence="3">DEP domain-containing protein</fullName>
    </recommendedName>
</protein>
<accession>A0A9D4PB52</accession>
<dbReference type="EMBL" id="JABSTV010001255">
    <property type="protein sequence ID" value="KAH7935514.1"/>
    <property type="molecule type" value="Genomic_DNA"/>
</dbReference>
<reference evidence="1" key="2">
    <citation type="submission" date="2021-09" db="EMBL/GenBank/DDBJ databases">
        <authorList>
            <person name="Jia N."/>
            <person name="Wang J."/>
            <person name="Shi W."/>
            <person name="Du L."/>
            <person name="Sun Y."/>
            <person name="Zhan W."/>
            <person name="Jiang J."/>
            <person name="Wang Q."/>
            <person name="Zhang B."/>
            <person name="Ji P."/>
            <person name="Sakyi L.B."/>
            <person name="Cui X."/>
            <person name="Yuan T."/>
            <person name="Jiang B."/>
            <person name="Yang W."/>
            <person name="Lam T.T.-Y."/>
            <person name="Chang Q."/>
            <person name="Ding S."/>
            <person name="Wang X."/>
            <person name="Zhu J."/>
            <person name="Ruan X."/>
            <person name="Zhao L."/>
            <person name="Wei J."/>
            <person name="Que T."/>
            <person name="Du C."/>
            <person name="Cheng J."/>
            <person name="Dai P."/>
            <person name="Han X."/>
            <person name="Huang E."/>
            <person name="Gao Y."/>
            <person name="Liu J."/>
            <person name="Shao H."/>
            <person name="Ye R."/>
            <person name="Li L."/>
            <person name="Wei W."/>
            <person name="Wang X."/>
            <person name="Wang C."/>
            <person name="Huo Q."/>
            <person name="Li W."/>
            <person name="Guo W."/>
            <person name="Chen H."/>
            <person name="Chen S."/>
            <person name="Zhou L."/>
            <person name="Zhou L."/>
            <person name="Ni X."/>
            <person name="Tian J."/>
            <person name="Zhou Y."/>
            <person name="Sheng Y."/>
            <person name="Liu T."/>
            <person name="Pan Y."/>
            <person name="Xia L."/>
            <person name="Li J."/>
            <person name="Zhao F."/>
            <person name="Cao W."/>
        </authorList>
    </citation>
    <scope>NUCLEOTIDE SEQUENCE</scope>
    <source>
        <strain evidence="1">Rsan-2018</strain>
        <tissue evidence="1">Larvae</tissue>
    </source>
</reference>
<proteinExistence type="predicted"/>